<organism evidence="1 2">
    <name type="scientific">Comamonas squillarum</name>
    <dbReference type="NCBI Taxonomy" id="2977320"/>
    <lineage>
        <taxon>Bacteria</taxon>
        <taxon>Pseudomonadati</taxon>
        <taxon>Pseudomonadota</taxon>
        <taxon>Betaproteobacteria</taxon>
        <taxon>Burkholderiales</taxon>
        <taxon>Comamonadaceae</taxon>
        <taxon>Comamonas</taxon>
    </lineage>
</organism>
<keyword evidence="2" id="KW-1185">Reference proteome</keyword>
<sequence length="109" mass="11884">MFVILTSKPGQYRTQANADISLLEAWDYHFCGRLLAHFAVGELLRETKVQVIEDGPGGTTNQVPSKFLERFDSLEQARSELQHLCQFGALDATLTPAPLTAPPATPSAA</sequence>
<name>A0ABY5ZUF4_9BURK</name>
<accession>A0ABY5ZUF4</accession>
<reference evidence="1" key="1">
    <citation type="submission" date="2022-09" db="EMBL/GenBank/DDBJ databases">
        <title>Bacterial diversity in gut of crayfish and pufferfish.</title>
        <authorList>
            <person name="Huang Y."/>
        </authorList>
    </citation>
    <scope>NUCLEOTIDE SEQUENCE</scope>
    <source>
        <strain evidence="1">PR12</strain>
    </source>
</reference>
<evidence type="ECO:0000313" key="1">
    <source>
        <dbReference type="EMBL" id="UXC17106.1"/>
    </source>
</evidence>
<dbReference type="Proteomes" id="UP001058290">
    <property type="component" value="Chromosome"/>
</dbReference>
<evidence type="ECO:0000313" key="2">
    <source>
        <dbReference type="Proteomes" id="UP001058290"/>
    </source>
</evidence>
<dbReference type="EMBL" id="CP104377">
    <property type="protein sequence ID" value="UXC17106.1"/>
    <property type="molecule type" value="Genomic_DNA"/>
</dbReference>
<protein>
    <submittedName>
        <fullName evidence="1">Ferredoxin</fullName>
    </submittedName>
</protein>
<gene>
    <name evidence="1" type="ORF">N4T19_15480</name>
</gene>
<proteinExistence type="predicted"/>
<dbReference type="RefSeq" id="WP_116927575.1">
    <property type="nucleotide sequence ID" value="NZ_CP104377.1"/>
</dbReference>